<feature type="transmembrane region" description="Helical" evidence="12">
    <location>
        <begin position="174"/>
        <end position="192"/>
    </location>
</feature>
<feature type="binding site" evidence="11">
    <location>
        <position position="483"/>
    </location>
    <ligand>
        <name>Mn(2+)</name>
        <dbReference type="ChEBI" id="CHEBI:29035"/>
    </ligand>
</feature>
<evidence type="ECO:0000256" key="6">
    <source>
        <dbReference type="ARBA" id="ARBA00022989"/>
    </source>
</evidence>
<feature type="transmembrane region" description="Helical" evidence="12">
    <location>
        <begin position="34"/>
        <end position="53"/>
    </location>
</feature>
<evidence type="ECO:0000256" key="2">
    <source>
        <dbReference type="ARBA" id="ARBA00004936"/>
    </source>
</evidence>
<dbReference type="InterPro" id="IPR000917">
    <property type="entry name" value="Sulfatase_N"/>
</dbReference>
<keyword evidence="10" id="KW-0479">Metal-binding</keyword>
<evidence type="ECO:0000256" key="7">
    <source>
        <dbReference type="ARBA" id="ARBA00023136"/>
    </source>
</evidence>
<dbReference type="AlphaFoldDB" id="A0A934J0C4"/>
<feature type="binding site" evidence="11">
    <location>
        <position position="306"/>
    </location>
    <ligand>
        <name>Mn(2+)</name>
        <dbReference type="ChEBI" id="CHEBI:29035"/>
    </ligand>
</feature>
<feature type="binding site" evidence="10">
    <location>
        <position position="422"/>
    </location>
    <ligand>
        <name>substrate</name>
    </ligand>
</feature>
<dbReference type="Proteomes" id="UP000640274">
    <property type="component" value="Unassembled WGS sequence"/>
</dbReference>
<feature type="domain" description="Sulfatase N-terminal" evidence="13">
    <location>
        <begin position="256"/>
        <end position="549"/>
    </location>
</feature>
<dbReference type="PIRSF" id="PIRSF005091">
    <property type="entry name" value="Mmb_sulf_HI1246"/>
    <property type="match status" value="1"/>
</dbReference>
<dbReference type="EMBL" id="JAELUP010000016">
    <property type="protein sequence ID" value="MBJ6360989.1"/>
    <property type="molecule type" value="Genomic_DNA"/>
</dbReference>
<accession>A0A934J0C4</accession>
<keyword evidence="7 8" id="KW-0472">Membrane</keyword>
<evidence type="ECO:0000313" key="15">
    <source>
        <dbReference type="Proteomes" id="UP000640274"/>
    </source>
</evidence>
<dbReference type="Gene3D" id="3.40.720.10">
    <property type="entry name" value="Alkaline Phosphatase, subunit A"/>
    <property type="match status" value="1"/>
</dbReference>
<dbReference type="Pfam" id="PF00884">
    <property type="entry name" value="Sulfatase"/>
    <property type="match status" value="1"/>
</dbReference>
<sequence length="642" mass="73276">MYRQTNGTYSSVSLSREEANVLLNALQSLRTKPFGFFTVLLLLKSYLAYVAIFGTELSLAPLLTEIPFIWLIFCLIEWFASKRKLLYYFLTNLLVTAIFFAAIMYYQYYGVIVDYHALEQVNQVTAVKNSVFSLIKPYYLLIFTDIVVLAVFYLRGRKKLDWRLPSSGRERRGYMTALFVVSVVMCFVNIFPNRASMNELKKAEDMGILNYEAYTIFSKKTQDWTPLADITQEKIDGIKQIQPLQSLEYQGAAKGKNLIIIQMESFQNFLVGLELDGQQVTPNISRLMKENFYFPNFYQQVGQGNTSDAEFIVNTSLYIPQRGAATGVYAGKELPSLPKLMKSQGYNTATFHTNVVEFWNRGELYKAIGFDHYYDAKYFGEEDTVFFGASDEVLYRKTLDQLKEMDQQPEPFYAQIISMTAHHPYSIPEEKYKMKLPERFEGTFVGDYIRAQNYADYALGEFIAGLKERGIWDNSIIVIYGDHLGLPIYSLERKDKELMEEIYGREYSYTDMINIPLAVIGADFTHPTVFPQIGGQVDVLPTIANLMGIDLAGQIHFGQDIINQTYNVLPQRYYLPSGSFVSEKSLFMPGSGYEDGTQYPLAGDGGHHSGGATEKEYNQALELLHLSNSYAGQLPDRVREPQ</sequence>
<evidence type="ECO:0000256" key="4">
    <source>
        <dbReference type="ARBA" id="ARBA00022475"/>
    </source>
</evidence>
<dbReference type="InterPro" id="IPR017850">
    <property type="entry name" value="Alkaline_phosphatase_core_sf"/>
</dbReference>
<feature type="transmembrane region" description="Helical" evidence="12">
    <location>
        <begin position="137"/>
        <end position="154"/>
    </location>
</feature>
<proteinExistence type="inferred from homology"/>
<reference evidence="14" key="1">
    <citation type="submission" date="2020-12" db="EMBL/GenBank/DDBJ databases">
        <authorList>
            <person name="Huq M.A."/>
        </authorList>
    </citation>
    <scope>NUCLEOTIDE SEQUENCE</scope>
    <source>
        <strain evidence="14">MAHUQ-46</strain>
    </source>
</reference>
<dbReference type="PANTHER" id="PTHR47371">
    <property type="entry name" value="LIPOTEICHOIC ACID SYNTHASE"/>
    <property type="match status" value="1"/>
</dbReference>
<dbReference type="Gene3D" id="3.30.1120.170">
    <property type="match status" value="1"/>
</dbReference>
<feature type="transmembrane region" description="Helical" evidence="12">
    <location>
        <begin position="59"/>
        <end position="79"/>
    </location>
</feature>
<dbReference type="GO" id="GO:0005886">
    <property type="term" value="C:plasma membrane"/>
    <property type="evidence" value="ECO:0007669"/>
    <property type="project" value="UniProtKB-SubCell"/>
</dbReference>
<comment type="pathway">
    <text evidence="2">Cell wall biogenesis; lipoteichoic acid biosynthesis.</text>
</comment>
<name>A0A934J0C4_9BACL</name>
<comment type="subcellular location">
    <subcellularLocation>
        <location evidence="1">Cell membrane</location>
        <topology evidence="1">Multi-pass membrane protein</topology>
    </subcellularLocation>
</comment>
<evidence type="ECO:0000256" key="3">
    <source>
        <dbReference type="ARBA" id="ARBA00009983"/>
    </source>
</evidence>
<evidence type="ECO:0000256" key="8">
    <source>
        <dbReference type="PIRNR" id="PIRNR005091"/>
    </source>
</evidence>
<protein>
    <submittedName>
        <fullName evidence="14">LTA synthase family protein</fullName>
    </submittedName>
</protein>
<comment type="caution">
    <text evidence="14">The sequence shown here is derived from an EMBL/GenBank/DDBJ whole genome shotgun (WGS) entry which is preliminary data.</text>
</comment>
<evidence type="ECO:0000256" key="5">
    <source>
        <dbReference type="ARBA" id="ARBA00022692"/>
    </source>
</evidence>
<feature type="binding site" evidence="11">
    <location>
        <position position="482"/>
    </location>
    <ligand>
        <name>Mn(2+)</name>
        <dbReference type="ChEBI" id="CHEBI:29035"/>
    </ligand>
</feature>
<evidence type="ECO:0000259" key="13">
    <source>
        <dbReference type="Pfam" id="PF00884"/>
    </source>
</evidence>
<evidence type="ECO:0000256" key="1">
    <source>
        <dbReference type="ARBA" id="ARBA00004651"/>
    </source>
</evidence>
<keyword evidence="4 8" id="KW-1003">Cell membrane</keyword>
<keyword evidence="15" id="KW-1185">Reference proteome</keyword>
<dbReference type="CDD" id="cd16015">
    <property type="entry name" value="LTA_synthase"/>
    <property type="match status" value="1"/>
</dbReference>
<dbReference type="PANTHER" id="PTHR47371:SF3">
    <property type="entry name" value="PHOSPHOGLYCEROL TRANSFERASE I"/>
    <property type="match status" value="1"/>
</dbReference>
<gene>
    <name evidence="14" type="ORF">JFN88_06610</name>
</gene>
<keyword evidence="10" id="KW-0464">Manganese</keyword>
<comment type="similarity">
    <text evidence="3 8">Belongs to the LTA synthase family.</text>
</comment>
<dbReference type="InterPro" id="IPR050448">
    <property type="entry name" value="OpgB/LTA_synthase_biosynth"/>
</dbReference>
<evidence type="ECO:0000256" key="12">
    <source>
        <dbReference type="SAM" id="Phobius"/>
    </source>
</evidence>
<dbReference type="SUPFAM" id="SSF53649">
    <property type="entry name" value="Alkaline phosphatase-like"/>
    <property type="match status" value="1"/>
</dbReference>
<keyword evidence="5 12" id="KW-0812">Transmembrane</keyword>
<feature type="transmembrane region" description="Helical" evidence="12">
    <location>
        <begin position="86"/>
        <end position="108"/>
    </location>
</feature>
<feature type="active site" evidence="9">
    <location>
        <position position="306"/>
    </location>
</feature>
<keyword evidence="6 12" id="KW-1133">Transmembrane helix</keyword>
<evidence type="ECO:0000256" key="9">
    <source>
        <dbReference type="PIRSR" id="PIRSR005091-1"/>
    </source>
</evidence>
<organism evidence="14 15">
    <name type="scientific">Paenibacillus roseus</name>
    <dbReference type="NCBI Taxonomy" id="2798579"/>
    <lineage>
        <taxon>Bacteria</taxon>
        <taxon>Bacillati</taxon>
        <taxon>Bacillota</taxon>
        <taxon>Bacilli</taxon>
        <taxon>Bacillales</taxon>
        <taxon>Paenibacillaceae</taxon>
        <taxon>Paenibacillus</taxon>
    </lineage>
</organism>
<feature type="binding site" evidence="11">
    <location>
        <position position="264"/>
    </location>
    <ligand>
        <name>Mn(2+)</name>
        <dbReference type="ChEBI" id="CHEBI:29035"/>
    </ligand>
</feature>
<dbReference type="GO" id="GO:0046872">
    <property type="term" value="F:metal ion binding"/>
    <property type="evidence" value="ECO:0007669"/>
    <property type="project" value="UniProtKB-KW"/>
</dbReference>
<evidence type="ECO:0000256" key="11">
    <source>
        <dbReference type="PIRSR" id="PIRSR005091-3"/>
    </source>
</evidence>
<dbReference type="InterPro" id="IPR012160">
    <property type="entry name" value="LtaS-like"/>
</dbReference>
<evidence type="ECO:0000256" key="10">
    <source>
        <dbReference type="PIRSR" id="PIRSR005091-2"/>
    </source>
</evidence>
<evidence type="ECO:0000313" key="14">
    <source>
        <dbReference type="EMBL" id="MBJ6360989.1"/>
    </source>
</evidence>